<gene>
    <name evidence="2" type="ORF">QLX08_001196</name>
</gene>
<evidence type="ECO:0000313" key="3">
    <source>
        <dbReference type="Proteomes" id="UP001432146"/>
    </source>
</evidence>
<dbReference type="EMBL" id="JAWNGG020000015">
    <property type="protein sequence ID" value="KAK9309004.1"/>
    <property type="molecule type" value="Genomic_DNA"/>
</dbReference>
<feature type="region of interest" description="Disordered" evidence="1">
    <location>
        <begin position="56"/>
        <end position="99"/>
    </location>
</feature>
<evidence type="ECO:0000256" key="1">
    <source>
        <dbReference type="SAM" id="MobiDB-lite"/>
    </source>
</evidence>
<feature type="compositionally biased region" description="Basic residues" evidence="1">
    <location>
        <begin position="20"/>
        <end position="31"/>
    </location>
</feature>
<name>A0AAW1AG77_9HYME</name>
<sequence length="99" mass="10506">MYRDDALTCHGSQGVGRAACVHRRRKNRGRRSPGEKAESETFDGVEVSLRKHGLSISVESGGDGDGDGGGPMGDARAMLERPGGPEYRASTGTVEFVIE</sequence>
<comment type="caution">
    <text evidence="2">The sequence shown here is derived from an EMBL/GenBank/DDBJ whole genome shotgun (WGS) entry which is preliminary data.</text>
</comment>
<dbReference type="Proteomes" id="UP001432146">
    <property type="component" value="Unassembled WGS sequence"/>
</dbReference>
<feature type="region of interest" description="Disordered" evidence="1">
    <location>
        <begin position="1"/>
        <end position="43"/>
    </location>
</feature>
<feature type="compositionally biased region" description="Gly residues" evidence="1">
    <location>
        <begin position="61"/>
        <end position="72"/>
    </location>
</feature>
<evidence type="ECO:0000313" key="2">
    <source>
        <dbReference type="EMBL" id="KAK9309004.1"/>
    </source>
</evidence>
<dbReference type="AlphaFoldDB" id="A0AAW1AG77"/>
<organism evidence="2 3">
    <name type="scientific">Tetragonisca angustula</name>
    <dbReference type="NCBI Taxonomy" id="166442"/>
    <lineage>
        <taxon>Eukaryota</taxon>
        <taxon>Metazoa</taxon>
        <taxon>Ecdysozoa</taxon>
        <taxon>Arthropoda</taxon>
        <taxon>Hexapoda</taxon>
        <taxon>Insecta</taxon>
        <taxon>Pterygota</taxon>
        <taxon>Neoptera</taxon>
        <taxon>Endopterygota</taxon>
        <taxon>Hymenoptera</taxon>
        <taxon>Apocrita</taxon>
        <taxon>Aculeata</taxon>
        <taxon>Apoidea</taxon>
        <taxon>Anthophila</taxon>
        <taxon>Apidae</taxon>
        <taxon>Tetragonisca</taxon>
    </lineage>
</organism>
<reference evidence="2 3" key="1">
    <citation type="submission" date="2024-05" db="EMBL/GenBank/DDBJ databases">
        <title>The nuclear and mitochondrial genome assemblies of Tetragonisca angustula (Apidae: Meliponini), a tiny yet remarkable pollinator in the Neotropics.</title>
        <authorList>
            <person name="Ferrari R."/>
            <person name="Ricardo P.C."/>
            <person name="Dias F.C."/>
            <person name="Araujo N.S."/>
            <person name="Soares D.O."/>
            <person name="Zhou Q.-S."/>
            <person name="Zhu C.-D."/>
            <person name="Coutinho L."/>
            <person name="Airas M.C."/>
            <person name="Batista T.M."/>
        </authorList>
    </citation>
    <scope>NUCLEOTIDE SEQUENCE [LARGE SCALE GENOMIC DNA]</scope>
    <source>
        <strain evidence="2">ASF017062</strain>
        <tissue evidence="2">Abdomen</tissue>
    </source>
</reference>
<accession>A0AAW1AG77</accession>
<proteinExistence type="predicted"/>
<keyword evidence="3" id="KW-1185">Reference proteome</keyword>
<protein>
    <submittedName>
        <fullName evidence="2">Uncharacterized protein</fullName>
    </submittedName>
</protein>